<dbReference type="AlphaFoldDB" id="A0A8H5MAM7"/>
<dbReference type="PROSITE" id="PS00845">
    <property type="entry name" value="CAP_GLY_1"/>
    <property type="match status" value="1"/>
</dbReference>
<evidence type="ECO:0000313" key="5">
    <source>
        <dbReference type="Proteomes" id="UP000518752"/>
    </source>
</evidence>
<dbReference type="InterPro" id="IPR032675">
    <property type="entry name" value="LRR_dom_sf"/>
</dbReference>
<keyword evidence="2" id="KW-0677">Repeat</keyword>
<dbReference type="Proteomes" id="UP000518752">
    <property type="component" value="Unassembled WGS sequence"/>
</dbReference>
<dbReference type="PROSITE" id="PS50245">
    <property type="entry name" value="CAP_GLY_2"/>
    <property type="match status" value="1"/>
</dbReference>
<evidence type="ECO:0000259" key="3">
    <source>
        <dbReference type="PROSITE" id="PS50245"/>
    </source>
</evidence>
<keyword evidence="5" id="KW-1185">Reference proteome</keyword>
<evidence type="ECO:0000313" key="4">
    <source>
        <dbReference type="EMBL" id="KAF5387500.1"/>
    </source>
</evidence>
<dbReference type="InterPro" id="IPR036859">
    <property type="entry name" value="CAP-Gly_dom_sf"/>
</dbReference>
<comment type="caution">
    <text evidence="4">The sequence shown here is derived from an EMBL/GenBank/DDBJ whole genome shotgun (WGS) entry which is preliminary data.</text>
</comment>
<accession>A0A8H5MAM7</accession>
<dbReference type="SUPFAM" id="SSF74924">
    <property type="entry name" value="Cap-Gly domain"/>
    <property type="match status" value="1"/>
</dbReference>
<gene>
    <name evidence="4" type="ORF">D9757_006519</name>
</gene>
<organism evidence="4 5">
    <name type="scientific">Collybiopsis confluens</name>
    <dbReference type="NCBI Taxonomy" id="2823264"/>
    <lineage>
        <taxon>Eukaryota</taxon>
        <taxon>Fungi</taxon>
        <taxon>Dikarya</taxon>
        <taxon>Basidiomycota</taxon>
        <taxon>Agaricomycotina</taxon>
        <taxon>Agaricomycetes</taxon>
        <taxon>Agaricomycetidae</taxon>
        <taxon>Agaricales</taxon>
        <taxon>Marasmiineae</taxon>
        <taxon>Omphalotaceae</taxon>
        <taxon>Collybiopsis</taxon>
    </lineage>
</organism>
<dbReference type="PANTHER" id="PTHR18849:SF0">
    <property type="entry name" value="CILIA- AND FLAGELLA-ASSOCIATED PROTEIN 410-RELATED"/>
    <property type="match status" value="1"/>
</dbReference>
<proteinExistence type="predicted"/>
<feature type="domain" description="CAP-Gly" evidence="3">
    <location>
        <begin position="27"/>
        <end position="71"/>
    </location>
</feature>
<name>A0A8H5MAM7_9AGAR</name>
<dbReference type="PANTHER" id="PTHR18849">
    <property type="entry name" value="LEUCINE RICH REPEAT PROTEIN"/>
    <property type="match status" value="1"/>
</dbReference>
<dbReference type="Pfam" id="PF01302">
    <property type="entry name" value="CAP_GLY"/>
    <property type="match status" value="1"/>
</dbReference>
<dbReference type="InterPro" id="IPR000938">
    <property type="entry name" value="CAP-Gly_domain"/>
</dbReference>
<protein>
    <recommendedName>
        <fullName evidence="3">CAP-Gly domain-containing protein</fullName>
    </recommendedName>
</protein>
<dbReference type="OrthoDB" id="5273213at2759"/>
<dbReference type="EMBL" id="JAACJN010000031">
    <property type="protein sequence ID" value="KAF5387500.1"/>
    <property type="molecule type" value="Genomic_DNA"/>
</dbReference>
<dbReference type="Gene3D" id="3.80.10.10">
    <property type="entry name" value="Ribonuclease Inhibitor"/>
    <property type="match status" value="2"/>
</dbReference>
<dbReference type="PROSITE" id="PS51450">
    <property type="entry name" value="LRR"/>
    <property type="match status" value="1"/>
</dbReference>
<evidence type="ECO:0000256" key="1">
    <source>
        <dbReference type="ARBA" id="ARBA00022614"/>
    </source>
</evidence>
<keyword evidence="1" id="KW-0433">Leucine-rich repeat</keyword>
<reference evidence="4 5" key="1">
    <citation type="journal article" date="2020" name="ISME J.">
        <title>Uncovering the hidden diversity of litter-decomposition mechanisms in mushroom-forming fungi.</title>
        <authorList>
            <person name="Floudas D."/>
            <person name="Bentzer J."/>
            <person name="Ahren D."/>
            <person name="Johansson T."/>
            <person name="Persson P."/>
            <person name="Tunlid A."/>
        </authorList>
    </citation>
    <scope>NUCLEOTIDE SEQUENCE [LARGE SCALE GENOMIC DNA]</scope>
    <source>
        <strain evidence="4 5">CBS 406.79</strain>
    </source>
</reference>
<sequence>MNTTATLPKVGERISYHESLATVKFIGNVEKTTGIWLGVEWDNPERGKHDGAKDGRRYFSCRSANAGSFIRPSPQVLRGVSFLKALKSKYIEEFYGSSSQEKVILGSSNGAIQVEAVNLDKARGKFADLGRLRHVSLENELVAFVDESDSIRNTCPNIRGLDLSTSLLPTWIAVADIASELPALQRLALNWNRFAKIPLNIVKMSSAFLNLVDLELNGTLINWDEIQRVTSFMPKLSSIELGRNELCDLKTKYTNIGAGSSVQNINFEGNWFKEWIHICRSLRSYKRLEHVILTSNDIDTIPFPTTDDSPVLRGLTYLSLNFNSIKSWSDVDALSLWCPSLTSLALTGNPVVENSDEPRYTRPFIIVRVPTLTILDSTAISSKERVDSELLYLSYISRRFSIDETDAGRAQLNREHSRWEELSKKHGVTLSTSGRTSSSHQDRLSHKLFEVEIRKTAASSPAQATEWEDATAMRVLPSMSLRVFRLKIRKTFNIGKNIKFSLWLKMHDESWAELQADSHDLDWLGLEVGSQLACCVEE</sequence>
<dbReference type="InterPro" id="IPR001611">
    <property type="entry name" value="Leu-rich_rpt"/>
</dbReference>
<evidence type="ECO:0000256" key="2">
    <source>
        <dbReference type="ARBA" id="ARBA00022737"/>
    </source>
</evidence>
<dbReference type="SMART" id="SM01052">
    <property type="entry name" value="CAP_GLY"/>
    <property type="match status" value="1"/>
</dbReference>
<dbReference type="Gene3D" id="2.30.30.190">
    <property type="entry name" value="CAP Gly-rich-like domain"/>
    <property type="match status" value="1"/>
</dbReference>
<dbReference type="SUPFAM" id="SSF52058">
    <property type="entry name" value="L domain-like"/>
    <property type="match status" value="1"/>
</dbReference>